<protein>
    <submittedName>
        <fullName evidence="1">Twin-arginine translocation signal domain-containing protein</fullName>
    </submittedName>
</protein>
<sequence>MIPEGVDRRTFLQRSGMAIGAGAALPLLTPGTGNAAPGPSSDPDALFKAGRFDEADRGYRRLLHKDPNNARAAAQRGYIALLSNRFGTAERFLTRAVHLDPGDSFTKEQLADCHVRQDRLARAVPLLKDAGKDAYAKMYAAVAAAGTPYEIHGAQATRIPFEATDPLPTLRASVNGLKPGTFMLDTGATMSVSAETAERAGIRAVASMQAGIPGHRNTFYLGVMDSFRIGHIEIRNIPVLWAEAGAPKPPGKIPPDGVFGTTVFYHFLTTMGYANQALVLRRRTREQLRRFQARARRAGVEPLPLWLAGDHFPCTLGSLNGYGPRVVSLDTGGSGLGVVTSEENAKRAGVEIDYAHPEKFNGTITCYPIHPETSSLGAAVGRRIRGTAGPLLFDDRFKFDTLANFTHEFFKPYAITFDFADMNFYVAPRDHARAA</sequence>
<organism evidence="1 2">
    <name type="scientific">Actinomadura rubrisoli</name>
    <dbReference type="NCBI Taxonomy" id="2530368"/>
    <lineage>
        <taxon>Bacteria</taxon>
        <taxon>Bacillati</taxon>
        <taxon>Actinomycetota</taxon>
        <taxon>Actinomycetes</taxon>
        <taxon>Streptosporangiales</taxon>
        <taxon>Thermomonosporaceae</taxon>
        <taxon>Actinomadura</taxon>
    </lineage>
</organism>
<dbReference type="InterPro" id="IPR019546">
    <property type="entry name" value="TAT_signal_bac_arc"/>
</dbReference>
<dbReference type="InterPro" id="IPR006311">
    <property type="entry name" value="TAT_signal"/>
</dbReference>
<dbReference type="InterPro" id="IPR034122">
    <property type="entry name" value="Retropepsin-like_bacterial"/>
</dbReference>
<dbReference type="InterPro" id="IPR021109">
    <property type="entry name" value="Peptidase_aspartic_dom_sf"/>
</dbReference>
<reference evidence="1 2" key="1">
    <citation type="submission" date="2019-03" db="EMBL/GenBank/DDBJ databases">
        <title>Draft genome sequences of novel Actinobacteria.</title>
        <authorList>
            <person name="Sahin N."/>
            <person name="Ay H."/>
            <person name="Saygin H."/>
        </authorList>
    </citation>
    <scope>NUCLEOTIDE SEQUENCE [LARGE SCALE GENOMIC DNA]</scope>
    <source>
        <strain evidence="1 2">H3C3</strain>
    </source>
</reference>
<dbReference type="Gene3D" id="2.40.70.10">
    <property type="entry name" value="Acid Proteases"/>
    <property type="match status" value="1"/>
</dbReference>
<dbReference type="InterPro" id="IPR011990">
    <property type="entry name" value="TPR-like_helical_dom_sf"/>
</dbReference>
<dbReference type="OrthoDB" id="3449821at2"/>
<gene>
    <name evidence="1" type="ORF">E1298_26725</name>
</gene>
<comment type="caution">
    <text evidence="1">The sequence shown here is derived from an EMBL/GenBank/DDBJ whole genome shotgun (WGS) entry which is preliminary data.</text>
</comment>
<dbReference type="CDD" id="cd05483">
    <property type="entry name" value="retropepsin_like_bacteria"/>
    <property type="match status" value="1"/>
</dbReference>
<dbReference type="Pfam" id="PF13650">
    <property type="entry name" value="Asp_protease_2"/>
    <property type="match status" value="1"/>
</dbReference>
<dbReference type="Gene3D" id="1.25.40.10">
    <property type="entry name" value="Tetratricopeptide repeat domain"/>
    <property type="match status" value="1"/>
</dbReference>
<dbReference type="AlphaFoldDB" id="A0A4V2YV38"/>
<proteinExistence type="predicted"/>
<dbReference type="EMBL" id="SMKU01000162">
    <property type="protein sequence ID" value="TDD79977.1"/>
    <property type="molecule type" value="Genomic_DNA"/>
</dbReference>
<evidence type="ECO:0000313" key="1">
    <source>
        <dbReference type="EMBL" id="TDD79977.1"/>
    </source>
</evidence>
<evidence type="ECO:0000313" key="2">
    <source>
        <dbReference type="Proteomes" id="UP000294513"/>
    </source>
</evidence>
<dbReference type="NCBIfam" id="TIGR01409">
    <property type="entry name" value="TAT_signal_seq"/>
    <property type="match status" value="1"/>
</dbReference>
<dbReference type="RefSeq" id="WP_131897976.1">
    <property type="nucleotide sequence ID" value="NZ_SMKU01000162.1"/>
</dbReference>
<accession>A0A4V2YV38</accession>
<dbReference type="Proteomes" id="UP000294513">
    <property type="component" value="Unassembled WGS sequence"/>
</dbReference>
<dbReference type="SUPFAM" id="SSF48452">
    <property type="entry name" value="TPR-like"/>
    <property type="match status" value="1"/>
</dbReference>
<dbReference type="PROSITE" id="PS51318">
    <property type="entry name" value="TAT"/>
    <property type="match status" value="1"/>
</dbReference>
<keyword evidence="2" id="KW-1185">Reference proteome</keyword>
<name>A0A4V2YV38_9ACTN</name>